<organism evidence="1 2">
    <name type="scientific">Lachnoclostridium phytofermentans</name>
    <dbReference type="NCBI Taxonomy" id="66219"/>
    <lineage>
        <taxon>Bacteria</taxon>
        <taxon>Bacillati</taxon>
        <taxon>Bacillota</taxon>
        <taxon>Clostridia</taxon>
        <taxon>Lachnospirales</taxon>
        <taxon>Lachnospiraceae</taxon>
    </lineage>
</organism>
<proteinExistence type="predicted"/>
<protein>
    <recommendedName>
        <fullName evidence="3">Lipoprotein</fullName>
    </recommendedName>
</protein>
<dbReference type="Proteomes" id="UP000262969">
    <property type="component" value="Unassembled WGS sequence"/>
</dbReference>
<dbReference type="EMBL" id="DPVV01000449">
    <property type="protein sequence ID" value="HCL03389.1"/>
    <property type="molecule type" value="Genomic_DNA"/>
</dbReference>
<dbReference type="PROSITE" id="PS51257">
    <property type="entry name" value="PROKAR_LIPOPROTEIN"/>
    <property type="match status" value="1"/>
</dbReference>
<evidence type="ECO:0008006" key="3">
    <source>
        <dbReference type="Google" id="ProtNLM"/>
    </source>
</evidence>
<reference evidence="1 2" key="1">
    <citation type="journal article" date="2018" name="Nat. Biotechnol.">
        <title>A standardized bacterial taxonomy based on genome phylogeny substantially revises the tree of life.</title>
        <authorList>
            <person name="Parks D.H."/>
            <person name="Chuvochina M."/>
            <person name="Waite D.W."/>
            <person name="Rinke C."/>
            <person name="Skarshewski A."/>
            <person name="Chaumeil P.A."/>
            <person name="Hugenholtz P."/>
        </authorList>
    </citation>
    <scope>NUCLEOTIDE SEQUENCE [LARGE SCALE GENOMIC DNA]</scope>
    <source>
        <strain evidence="1">UBA11728</strain>
    </source>
</reference>
<sequence>MNKKKYIYGFILGFTLTTITACFPKKDEINVTLPHDQESNIDENQTSDFDEKQVDTLSIMDEFHNLISDESSIKEITAFMNKKIADATGEEVSEMILKLEEYHINRREQEEEKYLTEALQKGLNAIETSNSDINQVDSIKDETIKELVIELKENGYKMETVEGYYFPVIDYSFYKQFSSHASPEMKDYINIMTVESDCVFSKAEILMIGWDEVVNRIISMEKFLNQYPESKKADYIKLLYDNYVFITLYGLNNPPLFDYESKKMDEDAKQAYATALTQSVDSEFLKLLGEFMALVEKNDYMLTDGVESFRKANTSSNLNENNEISKDPNRYQVAGIDDADEFDETYELLRIALRDNDRDTFADYIAYPIKVRINDKKTEIKNKDEFIKNFDDIMNEDVKNTFLNQKLDEFFVNYQGIMVGNGQFWLNQIEGTKHKFSIYAINN</sequence>
<dbReference type="AlphaFoldDB" id="A0A3D2X8C1"/>
<evidence type="ECO:0000313" key="2">
    <source>
        <dbReference type="Proteomes" id="UP000262969"/>
    </source>
</evidence>
<comment type="caution">
    <text evidence="1">The sequence shown here is derived from an EMBL/GenBank/DDBJ whole genome shotgun (WGS) entry which is preliminary data.</text>
</comment>
<name>A0A3D2X8C1_9FIRM</name>
<evidence type="ECO:0000313" key="1">
    <source>
        <dbReference type="EMBL" id="HCL03389.1"/>
    </source>
</evidence>
<accession>A0A3D2X8C1</accession>
<gene>
    <name evidence="1" type="ORF">DHW61_13445</name>
</gene>